<dbReference type="AlphaFoldDB" id="A0A8J5X3B2"/>
<feature type="transmembrane region" description="Helical" evidence="6">
    <location>
        <begin position="354"/>
        <end position="374"/>
    </location>
</feature>
<dbReference type="InterPro" id="IPR004670">
    <property type="entry name" value="NhaA"/>
</dbReference>
<dbReference type="OMA" id="HGFGIPM"/>
<keyword evidence="3 6" id="KW-0812">Transmembrane</keyword>
<dbReference type="GO" id="GO:0006885">
    <property type="term" value="P:regulation of pH"/>
    <property type="evidence" value="ECO:0007669"/>
    <property type="project" value="InterPro"/>
</dbReference>
<dbReference type="NCBIfam" id="TIGR00773">
    <property type="entry name" value="NhaA"/>
    <property type="match status" value="1"/>
</dbReference>
<dbReference type="HAMAP" id="MF_01844">
    <property type="entry name" value="NhaA"/>
    <property type="match status" value="1"/>
</dbReference>
<gene>
    <name evidence="8" type="ORF">KFE25_014399</name>
</gene>
<keyword evidence="7" id="KW-0732">Signal</keyword>
<feature type="chain" id="PRO_5035274399" description="Na+/H+ antiporter NhaA" evidence="7">
    <location>
        <begin position="20"/>
        <end position="494"/>
    </location>
</feature>
<dbReference type="EMBL" id="JAGTXO010000037">
    <property type="protein sequence ID" value="KAG8459836.1"/>
    <property type="molecule type" value="Genomic_DNA"/>
</dbReference>
<evidence type="ECO:0008006" key="10">
    <source>
        <dbReference type="Google" id="ProtNLM"/>
    </source>
</evidence>
<keyword evidence="2" id="KW-1003">Cell membrane</keyword>
<reference evidence="8" key="1">
    <citation type="submission" date="2021-05" db="EMBL/GenBank/DDBJ databases">
        <title>The genome of the haptophyte Pavlova lutheri (Diacronema luteri, Pavlovales) - a model for lipid biosynthesis in eukaryotic algae.</title>
        <authorList>
            <person name="Hulatt C.J."/>
            <person name="Posewitz M.C."/>
        </authorList>
    </citation>
    <scope>NUCLEOTIDE SEQUENCE</scope>
    <source>
        <strain evidence="8">NIVA-4/92</strain>
    </source>
</reference>
<evidence type="ECO:0000256" key="2">
    <source>
        <dbReference type="ARBA" id="ARBA00022475"/>
    </source>
</evidence>
<evidence type="ECO:0000256" key="3">
    <source>
        <dbReference type="ARBA" id="ARBA00022692"/>
    </source>
</evidence>
<evidence type="ECO:0000313" key="8">
    <source>
        <dbReference type="EMBL" id="KAG8459836.1"/>
    </source>
</evidence>
<keyword evidence="4 6" id="KW-1133">Transmembrane helix</keyword>
<evidence type="ECO:0000256" key="4">
    <source>
        <dbReference type="ARBA" id="ARBA00022989"/>
    </source>
</evidence>
<feature type="transmembrane region" description="Helical" evidence="6">
    <location>
        <begin position="187"/>
        <end position="208"/>
    </location>
</feature>
<keyword evidence="5 6" id="KW-0472">Membrane</keyword>
<dbReference type="InterPro" id="IPR023171">
    <property type="entry name" value="Na/H_antiporter_dom_sf"/>
</dbReference>
<feature type="transmembrane region" description="Helical" evidence="6">
    <location>
        <begin position="306"/>
        <end position="334"/>
    </location>
</feature>
<proteinExistence type="inferred from homology"/>
<comment type="subcellular location">
    <subcellularLocation>
        <location evidence="1">Cell inner membrane</location>
        <topology evidence="1">Multi-pass membrane protein</topology>
    </subcellularLocation>
</comment>
<dbReference type="OrthoDB" id="496974at2759"/>
<evidence type="ECO:0000256" key="5">
    <source>
        <dbReference type="ARBA" id="ARBA00023136"/>
    </source>
</evidence>
<dbReference type="Proteomes" id="UP000751190">
    <property type="component" value="Unassembled WGS sequence"/>
</dbReference>
<dbReference type="PANTHER" id="PTHR30341">
    <property type="entry name" value="SODIUM ION/PROTON ANTIPORTER NHAA-RELATED"/>
    <property type="match status" value="1"/>
</dbReference>
<dbReference type="Pfam" id="PF06965">
    <property type="entry name" value="Na_H_antiport_1"/>
    <property type="match status" value="1"/>
</dbReference>
<feature type="transmembrane region" description="Helical" evidence="6">
    <location>
        <begin position="462"/>
        <end position="483"/>
    </location>
</feature>
<feature type="transmembrane region" description="Helical" evidence="6">
    <location>
        <begin position="214"/>
        <end position="237"/>
    </location>
</feature>
<sequence>MRCANVLCALATLAAPCAGYARASAGGARVPALGGARIVVRAPARLAIVARGSGGARWRRPLVAHAASDAAHDSASKPECGLANPTLCGPSTSSSFLQRLLAWQEVGGGGAVLLCATALSLALANYGPTSAAWLRLWSAPRGLTVAGHALSLRGWCNEGLMAVFFFVVGLEIKQELRTGSLRTAKTAILPCIGALGGMLTPMAVYAAVNLSGRFAGGSLAALAVPMATDIAFAMAIFSLFKSRMPSSASAFLLTLATVDDLGAIIVLATCYATGVSAPFLGIAALTTLALALAGRRQARTGADVRVFAAGGAALWWCLLRAGVSADIAGVVAALCVSTRATVDSEPVTERLIHRLSPLTTFFIMPIFALANTAVPLAQALGGKAGAAVAPAIGVALGLLVGKPLGIFGFTWLAHKLGVARMSTDMSNAHLAVVSTLGAIGFTMCLLLTEVALPPAATPLPKLAVLVASAVASVVAAAMMRFGLAVRDPAPAPAA</sequence>
<dbReference type="PANTHER" id="PTHR30341:SF0">
    <property type="entry name" value="NA(+)_H(+) ANTIPORTER NHAA"/>
    <property type="match status" value="1"/>
</dbReference>
<accession>A0A8J5X3B2</accession>
<organism evidence="8 9">
    <name type="scientific">Diacronema lutheri</name>
    <name type="common">Unicellular marine alga</name>
    <name type="synonym">Monochrysis lutheri</name>
    <dbReference type="NCBI Taxonomy" id="2081491"/>
    <lineage>
        <taxon>Eukaryota</taxon>
        <taxon>Haptista</taxon>
        <taxon>Haptophyta</taxon>
        <taxon>Pavlovophyceae</taxon>
        <taxon>Pavlovales</taxon>
        <taxon>Pavlovaceae</taxon>
        <taxon>Diacronema</taxon>
    </lineage>
</organism>
<dbReference type="GO" id="GO:0015385">
    <property type="term" value="F:sodium:proton antiporter activity"/>
    <property type="evidence" value="ECO:0007669"/>
    <property type="project" value="TreeGrafter"/>
</dbReference>
<dbReference type="Gene3D" id="1.20.1530.10">
    <property type="entry name" value="Na+/H+ antiporter like domain"/>
    <property type="match status" value="1"/>
</dbReference>
<protein>
    <recommendedName>
        <fullName evidence="10">Na+/H+ antiporter NhaA</fullName>
    </recommendedName>
</protein>
<evidence type="ECO:0000256" key="7">
    <source>
        <dbReference type="SAM" id="SignalP"/>
    </source>
</evidence>
<keyword evidence="9" id="KW-1185">Reference proteome</keyword>
<evidence type="ECO:0000256" key="1">
    <source>
        <dbReference type="ARBA" id="ARBA00004429"/>
    </source>
</evidence>
<evidence type="ECO:0000313" key="9">
    <source>
        <dbReference type="Proteomes" id="UP000751190"/>
    </source>
</evidence>
<evidence type="ECO:0000256" key="6">
    <source>
        <dbReference type="SAM" id="Phobius"/>
    </source>
</evidence>
<name>A0A8J5X3B2_DIALT</name>
<comment type="caution">
    <text evidence="8">The sequence shown here is derived from an EMBL/GenBank/DDBJ whole genome shotgun (WGS) entry which is preliminary data.</text>
</comment>
<feature type="signal peptide" evidence="7">
    <location>
        <begin position="1"/>
        <end position="19"/>
    </location>
</feature>
<feature type="transmembrane region" description="Helical" evidence="6">
    <location>
        <begin position="386"/>
        <end position="409"/>
    </location>
</feature>
<feature type="transmembrane region" description="Helical" evidence="6">
    <location>
        <begin position="429"/>
        <end position="450"/>
    </location>
</feature>
<dbReference type="GO" id="GO:0005886">
    <property type="term" value="C:plasma membrane"/>
    <property type="evidence" value="ECO:0007669"/>
    <property type="project" value="UniProtKB-SubCell"/>
</dbReference>